<keyword evidence="2" id="KW-1185">Reference proteome</keyword>
<reference evidence="1" key="1">
    <citation type="submission" date="2021-02" db="EMBL/GenBank/DDBJ databases">
        <authorList>
            <person name="Dougan E. K."/>
            <person name="Rhodes N."/>
            <person name="Thang M."/>
            <person name="Chan C."/>
        </authorList>
    </citation>
    <scope>NUCLEOTIDE SEQUENCE</scope>
</reference>
<evidence type="ECO:0000313" key="2">
    <source>
        <dbReference type="Proteomes" id="UP000604046"/>
    </source>
</evidence>
<comment type="caution">
    <text evidence="1">The sequence shown here is derived from an EMBL/GenBank/DDBJ whole genome shotgun (WGS) entry which is preliminary data.</text>
</comment>
<sequence>MEPLLLSCGTVVRVTLADGRPLAKVPDAQFMSCIQVISVSASAPTRDPCQSRIWQHSDINVVRVQLLIPSPTQSGRDAHHVTLSSAEAILRAPFATAARAAPARGGLWQVLLQLSGLVHFALYGRMDHARRRGKKNWMLYVQACHVAEVRVLSESGWLSRARR</sequence>
<name>A0A812V5D1_9DINO</name>
<dbReference type="EMBL" id="CAJNDS010002840">
    <property type="protein sequence ID" value="CAE7615382.1"/>
    <property type="molecule type" value="Genomic_DNA"/>
</dbReference>
<evidence type="ECO:0000313" key="1">
    <source>
        <dbReference type="EMBL" id="CAE7615382.1"/>
    </source>
</evidence>
<dbReference type="AlphaFoldDB" id="A0A812V5D1"/>
<accession>A0A812V5D1</accession>
<gene>
    <name evidence="1" type="ORF">SNAT2548_LOCUS34983</name>
</gene>
<dbReference type="Proteomes" id="UP000604046">
    <property type="component" value="Unassembled WGS sequence"/>
</dbReference>
<organism evidence="1 2">
    <name type="scientific">Symbiodinium natans</name>
    <dbReference type="NCBI Taxonomy" id="878477"/>
    <lineage>
        <taxon>Eukaryota</taxon>
        <taxon>Sar</taxon>
        <taxon>Alveolata</taxon>
        <taxon>Dinophyceae</taxon>
        <taxon>Suessiales</taxon>
        <taxon>Symbiodiniaceae</taxon>
        <taxon>Symbiodinium</taxon>
    </lineage>
</organism>
<proteinExistence type="predicted"/>
<protein>
    <submittedName>
        <fullName evidence="1">Uncharacterized protein</fullName>
    </submittedName>
</protein>